<name>A0A0J9EQB8_AJEDA</name>
<protein>
    <submittedName>
        <fullName evidence="1">Uncharacterized protein</fullName>
    </submittedName>
</protein>
<evidence type="ECO:0000313" key="1">
    <source>
        <dbReference type="EMBL" id="KMW67405.1"/>
    </source>
</evidence>
<dbReference type="Proteomes" id="UP000007802">
    <property type="component" value="Unassembled WGS sequence"/>
</dbReference>
<sequence>MSIDDNSESMTRKRRNAFRLRNRVLILMTEFKSVILDPEDLKNFRVKITRLDLLAQENAVAGQQQFFTP</sequence>
<proteinExistence type="predicted"/>
<dbReference type="AlphaFoldDB" id="A0A0J9EQB8"/>
<dbReference type="EMBL" id="GG749423">
    <property type="protein sequence ID" value="KMW67405.1"/>
    <property type="molecule type" value="Genomic_DNA"/>
</dbReference>
<organism evidence="1">
    <name type="scientific">Ajellomyces dermatitidis (strain ATCC 18188 / CBS 674.68)</name>
    <name type="common">Blastomyces dermatitidis</name>
    <dbReference type="NCBI Taxonomy" id="653446"/>
    <lineage>
        <taxon>Eukaryota</taxon>
        <taxon>Fungi</taxon>
        <taxon>Dikarya</taxon>
        <taxon>Ascomycota</taxon>
        <taxon>Pezizomycotina</taxon>
        <taxon>Eurotiomycetes</taxon>
        <taxon>Eurotiomycetidae</taxon>
        <taxon>Onygenales</taxon>
        <taxon>Ajellomycetaceae</taxon>
        <taxon>Blastomyces</taxon>
    </lineage>
</organism>
<reference evidence="1" key="1">
    <citation type="submission" date="2010-03" db="EMBL/GenBank/DDBJ databases">
        <title>Annotation of Blastomyces dermatitidis strain ATCC 18188.</title>
        <authorList>
            <consortium name="The Broad Institute Genome Sequencing Platform"/>
            <consortium name="Broad Institute Genome Sequencing Center for Infectious Disease."/>
            <person name="Cuomo C."/>
            <person name="Klein B."/>
            <person name="Sullivan T."/>
            <person name="Heitman J."/>
            <person name="Young S."/>
            <person name="Zeng Q."/>
            <person name="Gargeya S."/>
            <person name="Alvarado L."/>
            <person name="Berlin A.M."/>
            <person name="Chapman S.B."/>
            <person name="Chen Z."/>
            <person name="Freedman E."/>
            <person name="Gellesch M."/>
            <person name="Goldberg J."/>
            <person name="Griggs A."/>
            <person name="Gujja S."/>
            <person name="Heilman E."/>
            <person name="Heiman D."/>
            <person name="Howarth C."/>
            <person name="Mehta T."/>
            <person name="Neiman D."/>
            <person name="Pearson M."/>
            <person name="Roberts A."/>
            <person name="Saif S."/>
            <person name="Shea T."/>
            <person name="Shenoy N."/>
            <person name="Sisk P."/>
            <person name="Stolte C."/>
            <person name="Sykes S."/>
            <person name="White J."/>
            <person name="Yandava C."/>
            <person name="Haas B."/>
            <person name="Nusbaum C."/>
            <person name="Birren B."/>
        </authorList>
    </citation>
    <scope>NUCLEOTIDE SEQUENCE</scope>
    <source>
        <strain evidence="1">ATCC 18188</strain>
    </source>
</reference>
<gene>
    <name evidence="1" type="ORF">BDDG_12105</name>
</gene>
<accession>A0A0J9EQB8</accession>